<keyword evidence="7" id="KW-1185">Reference proteome</keyword>
<dbReference type="GO" id="GO:0016279">
    <property type="term" value="F:protein-lysine N-methyltransferase activity"/>
    <property type="evidence" value="ECO:0007669"/>
    <property type="project" value="UniProtKB-UniRule"/>
</dbReference>
<reference evidence="6" key="1">
    <citation type="submission" date="2023-03" db="EMBL/GenBank/DDBJ databases">
        <title>Complete genome of Cladonia borealis.</title>
        <authorList>
            <person name="Park H."/>
        </authorList>
    </citation>
    <scope>NUCLEOTIDE SEQUENCE</scope>
    <source>
        <strain evidence="6">ANT050790</strain>
    </source>
</reference>
<evidence type="ECO:0000256" key="3">
    <source>
        <dbReference type="ARBA" id="ARBA00022603"/>
    </source>
</evidence>
<dbReference type="GO" id="GO:0032259">
    <property type="term" value="P:methylation"/>
    <property type="evidence" value="ECO:0007669"/>
    <property type="project" value="UniProtKB-KW"/>
</dbReference>
<evidence type="ECO:0000256" key="5">
    <source>
        <dbReference type="HAMAP-Rule" id="MF_03187"/>
    </source>
</evidence>
<evidence type="ECO:0000256" key="1">
    <source>
        <dbReference type="ARBA" id="ARBA00004496"/>
    </source>
</evidence>
<dbReference type="InterPro" id="IPR041370">
    <property type="entry name" value="Mlase_EEF1AKMT1/ZCCHC4"/>
</dbReference>
<dbReference type="Pfam" id="PF10237">
    <property type="entry name" value="N6-adenineMlase"/>
    <property type="match status" value="1"/>
</dbReference>
<dbReference type="GO" id="GO:0003676">
    <property type="term" value="F:nucleic acid binding"/>
    <property type="evidence" value="ECO:0007669"/>
    <property type="project" value="InterPro"/>
</dbReference>
<evidence type="ECO:0000313" key="6">
    <source>
        <dbReference type="EMBL" id="KAK0517275.1"/>
    </source>
</evidence>
<gene>
    <name evidence="5" type="primary">EFM5</name>
    <name evidence="6" type="ORF">JMJ35_000430</name>
</gene>
<accession>A0AA39VA25</accession>
<name>A0AA39VA25_9LECA</name>
<dbReference type="PANTHER" id="PTHR13200:SF0">
    <property type="entry name" value="EEF1A LYSINE METHYLTRANSFERASE 1"/>
    <property type="match status" value="1"/>
</dbReference>
<dbReference type="GO" id="GO:0005737">
    <property type="term" value="C:cytoplasm"/>
    <property type="evidence" value="ECO:0007669"/>
    <property type="project" value="UniProtKB-SubCell"/>
</dbReference>
<comment type="subcellular location">
    <subcellularLocation>
        <location evidence="1 5">Cytoplasm</location>
    </subcellularLocation>
</comment>
<dbReference type="PROSITE" id="PS00092">
    <property type="entry name" value="N6_MTASE"/>
    <property type="match status" value="1"/>
</dbReference>
<protein>
    <recommendedName>
        <fullName evidence="5">Protein-lysine N-methyltransferase EFM5</fullName>
        <ecNumber evidence="5">2.1.1.-</ecNumber>
    </recommendedName>
    <alternativeName>
        <fullName evidence="5">Elongation factor methyltransferase 5</fullName>
    </alternativeName>
</protein>
<proteinExistence type="inferred from homology"/>
<dbReference type="HAMAP" id="MF_03187">
    <property type="entry name" value="Methyltr_EFM5"/>
    <property type="match status" value="1"/>
</dbReference>
<comment type="function">
    <text evidence="5">S-adenosyl-L-methionine-dependent protein-lysine N-methyltransferase that trimethylates elongation factor 1-alpha at 'Lys-79'.</text>
</comment>
<keyword evidence="2 5" id="KW-0963">Cytoplasm</keyword>
<dbReference type="InterPro" id="IPR002052">
    <property type="entry name" value="DNA_methylase_N6_adenine_CS"/>
</dbReference>
<evidence type="ECO:0000313" key="7">
    <source>
        <dbReference type="Proteomes" id="UP001166286"/>
    </source>
</evidence>
<keyword evidence="3 5" id="KW-0489">Methyltransferase</keyword>
<dbReference type="AlphaFoldDB" id="A0AA39VA25"/>
<comment type="caution">
    <text evidence="6">The sequence shown here is derived from an EMBL/GenBank/DDBJ whole genome shotgun (WGS) entry which is preliminary data.</text>
</comment>
<comment type="similarity">
    <text evidence="5">Belongs to the class I-like SAM-binding methyltransferase superfamily. EFM5 family.</text>
</comment>
<keyword evidence="4 5" id="KW-0808">Transferase</keyword>
<dbReference type="PANTHER" id="PTHR13200">
    <property type="entry name" value="EEF1A LYSINE METHYLTRANSFERASE 1"/>
    <property type="match status" value="1"/>
</dbReference>
<dbReference type="InterPro" id="IPR019369">
    <property type="entry name" value="Efm5/EEF1AKMT1"/>
</dbReference>
<sequence length="244" mass="28129">MGEEGAGDDEILELPSDTLAVLQEFYSERDSREKRFADLKAEIEEKGSHAQLSMEMFSEDWNASQFWYSDETATLLAKQLLEGASEYTSICIVSAPSVFVQLKNLLSSGEHQVSTIHLLEYDHRFDVFEEFVYYDFENPLKLPGEMKSRYDRILCDPPFLSSDCQTKAALTVRWLAKAPAKNAEKEDLRIILCTGERMETLVLKLYPGIQTTTFDPQHTQNRLSNDFRCYANFECASWSWRKLE</sequence>
<evidence type="ECO:0000256" key="4">
    <source>
        <dbReference type="ARBA" id="ARBA00022679"/>
    </source>
</evidence>
<dbReference type="EMBL" id="JAFEKC020000001">
    <property type="protein sequence ID" value="KAK0517275.1"/>
    <property type="molecule type" value="Genomic_DNA"/>
</dbReference>
<dbReference type="Proteomes" id="UP001166286">
    <property type="component" value="Unassembled WGS sequence"/>
</dbReference>
<dbReference type="EC" id="2.1.1.-" evidence="5"/>
<organism evidence="6 7">
    <name type="scientific">Cladonia borealis</name>
    <dbReference type="NCBI Taxonomy" id="184061"/>
    <lineage>
        <taxon>Eukaryota</taxon>
        <taxon>Fungi</taxon>
        <taxon>Dikarya</taxon>
        <taxon>Ascomycota</taxon>
        <taxon>Pezizomycotina</taxon>
        <taxon>Lecanoromycetes</taxon>
        <taxon>OSLEUM clade</taxon>
        <taxon>Lecanoromycetidae</taxon>
        <taxon>Lecanorales</taxon>
        <taxon>Lecanorineae</taxon>
        <taxon>Cladoniaceae</taxon>
        <taxon>Cladonia</taxon>
    </lineage>
</organism>
<evidence type="ECO:0000256" key="2">
    <source>
        <dbReference type="ARBA" id="ARBA00022490"/>
    </source>
</evidence>